<gene>
    <name evidence="2" type="ORF">BN1211_2899</name>
</gene>
<feature type="region of interest" description="Disordered" evidence="1">
    <location>
        <begin position="174"/>
        <end position="194"/>
    </location>
</feature>
<name>A0A0H5C3C0_CYBJN</name>
<accession>A0A0H5C3C0</accession>
<sequence>MMILLNMRTICNNGLVDPACVSSWSGIADVLKEKRGFVSRYYSFLTSKGVFHNTFNPKKHHNEYLVIYRKERGDFRSVLYSGEGFSELEQTLSYEYGNNCNYDDITKKIFMSFKQPELSIEDRPAYRPVIPYTYVGESIKSRKRSRASNLVVPPETQFRRENADALTAFLNKRAINAQPDPPLVQHEDHEDDEC</sequence>
<organism evidence="2 3">
    <name type="scientific">Cyberlindnera jadinii (strain ATCC 18201 / CBS 1600 / BCRC 20928 / JCM 3617 / NBRC 0987 / NRRL Y-1542)</name>
    <name type="common">Torula yeast</name>
    <name type="synonym">Candida utilis</name>
    <dbReference type="NCBI Taxonomy" id="983966"/>
    <lineage>
        <taxon>Eukaryota</taxon>
        <taxon>Fungi</taxon>
        <taxon>Dikarya</taxon>
        <taxon>Ascomycota</taxon>
        <taxon>Saccharomycotina</taxon>
        <taxon>Saccharomycetes</taxon>
        <taxon>Phaffomycetales</taxon>
        <taxon>Phaffomycetaceae</taxon>
        <taxon>Cyberlindnera</taxon>
    </lineage>
</organism>
<evidence type="ECO:0000256" key="1">
    <source>
        <dbReference type="SAM" id="MobiDB-lite"/>
    </source>
</evidence>
<reference evidence="3" key="1">
    <citation type="journal article" date="2015" name="J. Biotechnol.">
        <title>The structure of the Cyberlindnera jadinii genome and its relation to Candida utilis analyzed by the occurrence of single nucleotide polymorphisms.</title>
        <authorList>
            <person name="Rupp O."/>
            <person name="Brinkrolf K."/>
            <person name="Buerth C."/>
            <person name="Kunigo M."/>
            <person name="Schneider J."/>
            <person name="Jaenicke S."/>
            <person name="Goesmann A."/>
            <person name="Puehler A."/>
            <person name="Jaeger K.-E."/>
            <person name="Ernst J.F."/>
        </authorList>
    </citation>
    <scope>NUCLEOTIDE SEQUENCE [LARGE SCALE GENOMIC DNA]</scope>
    <source>
        <strain evidence="3">ATCC 18201 / CBS 1600 / BCRC 20928 / JCM 3617 / NBRC 0987 / NRRL Y-1542</strain>
    </source>
</reference>
<dbReference type="AlphaFoldDB" id="A0A0H5C3C0"/>
<proteinExistence type="predicted"/>
<dbReference type="EMBL" id="CDQK01000003">
    <property type="protein sequence ID" value="CEP22525.1"/>
    <property type="molecule type" value="Genomic_DNA"/>
</dbReference>
<protein>
    <submittedName>
        <fullName evidence="2">Uncharacterized protein</fullName>
    </submittedName>
</protein>
<evidence type="ECO:0000313" key="3">
    <source>
        <dbReference type="Proteomes" id="UP000038830"/>
    </source>
</evidence>
<dbReference type="Proteomes" id="UP000038830">
    <property type="component" value="Unassembled WGS sequence"/>
</dbReference>
<evidence type="ECO:0000313" key="2">
    <source>
        <dbReference type="EMBL" id="CEP22525.1"/>
    </source>
</evidence>